<accession>A0AAV0S3L2</accession>
<evidence type="ECO:0000313" key="2">
    <source>
        <dbReference type="EMBL" id="CAI0627728.1"/>
    </source>
</evidence>
<reference evidence="2" key="1">
    <citation type="submission" date="2022-08" db="EMBL/GenBank/DDBJ databases">
        <authorList>
            <person name="Gutierrez-Valencia J."/>
        </authorList>
    </citation>
    <scope>NUCLEOTIDE SEQUENCE</scope>
</reference>
<evidence type="ECO:0000256" key="1">
    <source>
        <dbReference type="SAM" id="MobiDB-lite"/>
    </source>
</evidence>
<organism evidence="2 3">
    <name type="scientific">Linum tenue</name>
    <dbReference type="NCBI Taxonomy" id="586396"/>
    <lineage>
        <taxon>Eukaryota</taxon>
        <taxon>Viridiplantae</taxon>
        <taxon>Streptophyta</taxon>
        <taxon>Embryophyta</taxon>
        <taxon>Tracheophyta</taxon>
        <taxon>Spermatophyta</taxon>
        <taxon>Magnoliopsida</taxon>
        <taxon>eudicotyledons</taxon>
        <taxon>Gunneridae</taxon>
        <taxon>Pentapetalae</taxon>
        <taxon>rosids</taxon>
        <taxon>fabids</taxon>
        <taxon>Malpighiales</taxon>
        <taxon>Linaceae</taxon>
        <taxon>Linum</taxon>
    </lineage>
</organism>
<feature type="compositionally biased region" description="Basic and acidic residues" evidence="1">
    <location>
        <begin position="155"/>
        <end position="172"/>
    </location>
</feature>
<comment type="caution">
    <text evidence="2">The sequence shown here is derived from an EMBL/GenBank/DDBJ whole genome shotgun (WGS) entry which is preliminary data.</text>
</comment>
<feature type="region of interest" description="Disordered" evidence="1">
    <location>
        <begin position="152"/>
        <end position="191"/>
    </location>
</feature>
<sequence length="241" mass="25666">MIISDGNKPFDVGIREGISDVGNYVRSFVDQPNFNFPQEQPTTLFRSRSAVHRRSGLLQLATDSLSEVNGGCYGGGGGGRVSCSTTTITDENDGNPSTPRDTSAEFNGSESRSPRSSVLSLSSSGGIAVGSVGANSNFSRFLAPVGMELMNSDSVSKHDEPNGGGDHLKRAVGDPSTLSSGNSRRESLDDAVRRAKAEKEAFEEFISLKRDALDEAVRRANAEKVASEAIETVISENRAFR</sequence>
<proteinExistence type="predicted"/>
<dbReference type="EMBL" id="CAMGYJ010000011">
    <property type="protein sequence ID" value="CAI0627728.1"/>
    <property type="molecule type" value="Genomic_DNA"/>
</dbReference>
<protein>
    <submittedName>
        <fullName evidence="2">Uncharacterized protein</fullName>
    </submittedName>
</protein>
<name>A0AAV0S3L2_9ROSI</name>
<feature type="compositionally biased region" description="Low complexity" evidence="1">
    <location>
        <begin position="107"/>
        <end position="122"/>
    </location>
</feature>
<dbReference type="Proteomes" id="UP001154282">
    <property type="component" value="Unassembled WGS sequence"/>
</dbReference>
<evidence type="ECO:0000313" key="3">
    <source>
        <dbReference type="Proteomes" id="UP001154282"/>
    </source>
</evidence>
<feature type="region of interest" description="Disordered" evidence="1">
    <location>
        <begin position="84"/>
        <end position="122"/>
    </location>
</feature>
<feature type="compositionally biased region" description="Polar residues" evidence="1">
    <location>
        <begin position="84"/>
        <end position="106"/>
    </location>
</feature>
<keyword evidence="3" id="KW-1185">Reference proteome</keyword>
<gene>
    <name evidence="2" type="ORF">LITE_LOCUS51376</name>
</gene>
<dbReference type="AlphaFoldDB" id="A0AAV0S3L2"/>